<dbReference type="InterPro" id="IPR036390">
    <property type="entry name" value="WH_DNA-bd_sf"/>
</dbReference>
<keyword evidence="6" id="KW-1185">Reference proteome</keyword>
<protein>
    <submittedName>
        <fullName evidence="5">DeoR/GlpR transcriptional regulator</fullName>
    </submittedName>
</protein>
<dbReference type="GO" id="GO:0003700">
    <property type="term" value="F:DNA-binding transcription factor activity"/>
    <property type="evidence" value="ECO:0007669"/>
    <property type="project" value="InterPro"/>
</dbReference>
<dbReference type="PRINTS" id="PR00037">
    <property type="entry name" value="HTHLACR"/>
</dbReference>
<evidence type="ECO:0000313" key="6">
    <source>
        <dbReference type="Proteomes" id="UP000476696"/>
    </source>
</evidence>
<evidence type="ECO:0000313" key="5">
    <source>
        <dbReference type="EMBL" id="NGX86011.1"/>
    </source>
</evidence>
<dbReference type="InterPro" id="IPR050313">
    <property type="entry name" value="Carb_Metab_HTH_regulators"/>
</dbReference>
<dbReference type="PROSITE" id="PS00894">
    <property type="entry name" value="HTH_DEOR_1"/>
    <property type="match status" value="1"/>
</dbReference>
<organism evidence="5 6">
    <name type="scientific">Rahnella contaminans</name>
    <dbReference type="NCBI Taxonomy" id="2703882"/>
    <lineage>
        <taxon>Bacteria</taxon>
        <taxon>Pseudomonadati</taxon>
        <taxon>Pseudomonadota</taxon>
        <taxon>Gammaproteobacteria</taxon>
        <taxon>Enterobacterales</taxon>
        <taxon>Yersiniaceae</taxon>
        <taxon>Rahnella</taxon>
    </lineage>
</organism>
<dbReference type="PANTHER" id="PTHR30363">
    <property type="entry name" value="HTH-TYPE TRANSCRIPTIONAL REGULATOR SRLR-RELATED"/>
    <property type="match status" value="1"/>
</dbReference>
<dbReference type="InterPro" id="IPR018356">
    <property type="entry name" value="Tscrpt_reg_HTH_DeoR_CS"/>
</dbReference>
<keyword evidence="2" id="KW-0238">DNA-binding</keyword>
<name>A0A6M2B0L9_9GAMM</name>
<dbReference type="PANTHER" id="PTHR30363:SF44">
    <property type="entry name" value="AGA OPERON TRANSCRIPTIONAL REPRESSOR-RELATED"/>
    <property type="match status" value="1"/>
</dbReference>
<dbReference type="SUPFAM" id="SSF100950">
    <property type="entry name" value="NagB/RpiA/CoA transferase-like"/>
    <property type="match status" value="1"/>
</dbReference>
<dbReference type="InterPro" id="IPR036388">
    <property type="entry name" value="WH-like_DNA-bd_sf"/>
</dbReference>
<dbReference type="RefSeq" id="WP_165057401.1">
    <property type="nucleotide sequence ID" value="NZ_JAADJS010000001.1"/>
</dbReference>
<dbReference type="AlphaFoldDB" id="A0A6M2B0L9"/>
<gene>
    <name evidence="5" type="ORF">GW579_02795</name>
</gene>
<keyword evidence="3" id="KW-0804">Transcription</keyword>
<dbReference type="GO" id="GO:0003677">
    <property type="term" value="F:DNA binding"/>
    <property type="evidence" value="ECO:0007669"/>
    <property type="project" value="UniProtKB-KW"/>
</dbReference>
<accession>A0A6M2B0L9</accession>
<dbReference type="PROSITE" id="PS51000">
    <property type="entry name" value="HTH_DEOR_2"/>
    <property type="match status" value="1"/>
</dbReference>
<feature type="domain" description="HTH deoR-type" evidence="4">
    <location>
        <begin position="11"/>
        <end position="66"/>
    </location>
</feature>
<dbReference type="Gene3D" id="1.10.10.10">
    <property type="entry name" value="Winged helix-like DNA-binding domain superfamily/Winged helix DNA-binding domain"/>
    <property type="match status" value="1"/>
</dbReference>
<dbReference type="InterPro" id="IPR014036">
    <property type="entry name" value="DeoR-like_C"/>
</dbReference>
<reference evidence="5 6" key="1">
    <citation type="submission" date="2020-03" db="EMBL/GenBank/DDBJ databases">
        <title>Rahnella aceri sp. nov., isoated from traditional Jeju Makgeolli.</title>
        <authorList>
            <person name="Kim I.S."/>
            <person name="Jeon D."/>
        </authorList>
    </citation>
    <scope>NUCLEOTIDE SEQUENCE [LARGE SCALE GENOMIC DNA]</scope>
    <source>
        <strain evidence="5 6">Lac-M11</strain>
    </source>
</reference>
<dbReference type="EMBL" id="JAADJS010000001">
    <property type="protein sequence ID" value="NGX86011.1"/>
    <property type="molecule type" value="Genomic_DNA"/>
</dbReference>
<dbReference type="Proteomes" id="UP000476696">
    <property type="component" value="Unassembled WGS sequence"/>
</dbReference>
<keyword evidence="1" id="KW-0805">Transcription regulation</keyword>
<evidence type="ECO:0000256" key="3">
    <source>
        <dbReference type="ARBA" id="ARBA00023163"/>
    </source>
</evidence>
<dbReference type="InterPro" id="IPR037171">
    <property type="entry name" value="NagB/RpiA_transferase-like"/>
</dbReference>
<dbReference type="SMART" id="SM00420">
    <property type="entry name" value="HTH_DEOR"/>
    <property type="match status" value="1"/>
</dbReference>
<dbReference type="Gene3D" id="3.40.50.1360">
    <property type="match status" value="1"/>
</dbReference>
<sequence>MNDHSEDKVFSLERQQAILAFVEENKKATVAELCQIFKVSTSTIRNDLREMEKNMLVTRTHGGVLIRSKTGVEMMSTEKEVCNHDAKVMVAQLALEQIEDGDTLLLDTGTTTLELAKILGERQQLTVITNDLKIALTLEDSPGVVNLFFIGGAVRKQLHCVIPFSNDNSLSDLIIDKAIMGTNGFTLKNGATTPDVRQAAFKKKMIACSTSVILLADSTKIGRDAFAKFADISDIHIFITDSIKDDVRSGLEAQGMLVCDGSAKNRG</sequence>
<dbReference type="SUPFAM" id="SSF46785">
    <property type="entry name" value="Winged helix' DNA-binding domain"/>
    <property type="match status" value="1"/>
</dbReference>
<dbReference type="InterPro" id="IPR001034">
    <property type="entry name" value="DeoR_HTH"/>
</dbReference>
<evidence type="ECO:0000256" key="2">
    <source>
        <dbReference type="ARBA" id="ARBA00023125"/>
    </source>
</evidence>
<evidence type="ECO:0000259" key="4">
    <source>
        <dbReference type="PROSITE" id="PS51000"/>
    </source>
</evidence>
<comment type="caution">
    <text evidence="5">The sequence shown here is derived from an EMBL/GenBank/DDBJ whole genome shotgun (WGS) entry which is preliminary data.</text>
</comment>
<dbReference type="Pfam" id="PF08220">
    <property type="entry name" value="HTH_DeoR"/>
    <property type="match status" value="1"/>
</dbReference>
<dbReference type="Pfam" id="PF00455">
    <property type="entry name" value="DeoRC"/>
    <property type="match status" value="1"/>
</dbReference>
<dbReference type="SMART" id="SM01134">
    <property type="entry name" value="DeoRC"/>
    <property type="match status" value="1"/>
</dbReference>
<evidence type="ECO:0000256" key="1">
    <source>
        <dbReference type="ARBA" id="ARBA00023015"/>
    </source>
</evidence>
<proteinExistence type="predicted"/>